<evidence type="ECO:0000256" key="5">
    <source>
        <dbReference type="SAM" id="MobiDB-lite"/>
    </source>
</evidence>
<feature type="region of interest" description="Disordered" evidence="5">
    <location>
        <begin position="93"/>
        <end position="127"/>
    </location>
</feature>
<dbReference type="GO" id="GO:0004807">
    <property type="term" value="F:triose-phosphate isomerase activity"/>
    <property type="evidence" value="ECO:0007669"/>
    <property type="project" value="UniProtKB-EC"/>
</dbReference>
<accession>A0A0D9QN34</accession>
<dbReference type="Proteomes" id="UP000054561">
    <property type="component" value="Unassembled WGS sequence"/>
</dbReference>
<proteinExistence type="inferred from homology"/>
<dbReference type="GO" id="GO:0005829">
    <property type="term" value="C:cytosol"/>
    <property type="evidence" value="ECO:0007669"/>
    <property type="project" value="TreeGrafter"/>
</dbReference>
<gene>
    <name evidence="7" type="ORF">AK88_03274</name>
</gene>
<dbReference type="OMA" id="GNWKCYL"/>
<dbReference type="EC" id="5.3.1.1" evidence="4"/>
<dbReference type="GO" id="GO:0046166">
    <property type="term" value="P:glyceraldehyde-3-phosphate biosynthetic process"/>
    <property type="evidence" value="ECO:0007669"/>
    <property type="project" value="TreeGrafter"/>
</dbReference>
<sequence>MRMQLLRALCIYWVGTECLRLSDCVPESACVDPLKGKKVYSFYVPASPLLRARKGRTQKTHAHRINKLDSQCEYPNNVVEMCPLVDNHVGTKEGTVTDSQGSLQSSLRPRSQSNSLRDPQPKQWSGEERGRKILIGNWKCYLTKKEAYPLIDAFTKIKYSNYLDLVLSPNILFMPYLLDKIEENNSKIFACSQDISLASGLGAFTGETTADLIKQFGTKYTIIGHSERRRGFHSNNGETLEQIAQKVHNAVQSKLKVILCVGDDYQDEHNPFTSSKTRRLLSLIKQTIPKDEMQNIIIALEPSFAIGTGKSVTADFLNTCYWDIKRNVADEVDTETSDAVKIVYGGSVTRHNMQNYMEETPVDGFLIGKGSLNETFIDIIKYVDQSCVSNA</sequence>
<dbReference type="InterPro" id="IPR000652">
    <property type="entry name" value="Triosephosphate_isomerase"/>
</dbReference>
<comment type="catalytic activity">
    <reaction evidence="4">
        <text>D-glyceraldehyde 3-phosphate = dihydroxyacetone phosphate</text>
        <dbReference type="Rhea" id="RHEA:18585"/>
        <dbReference type="ChEBI" id="CHEBI:57642"/>
        <dbReference type="ChEBI" id="CHEBI:59776"/>
        <dbReference type="EC" id="5.3.1.1"/>
    </reaction>
</comment>
<dbReference type="Pfam" id="PF00121">
    <property type="entry name" value="TIM"/>
    <property type="match status" value="1"/>
</dbReference>
<comment type="subunit">
    <text evidence="2">Homodimer.</text>
</comment>
<keyword evidence="8" id="KW-1185">Reference proteome</keyword>
<keyword evidence="6" id="KW-0732">Signal</keyword>
<dbReference type="PROSITE" id="PS51440">
    <property type="entry name" value="TIM_2"/>
    <property type="match status" value="1"/>
</dbReference>
<dbReference type="OrthoDB" id="6715177at2759"/>
<evidence type="ECO:0000256" key="3">
    <source>
        <dbReference type="ARBA" id="ARBA00023235"/>
    </source>
</evidence>
<protein>
    <recommendedName>
        <fullName evidence="4">Triosephosphate isomerase</fullName>
        <ecNumber evidence="4">5.3.1.1</ecNumber>
    </recommendedName>
</protein>
<dbReference type="GO" id="GO:0006096">
    <property type="term" value="P:glycolytic process"/>
    <property type="evidence" value="ECO:0007669"/>
    <property type="project" value="UniProtKB-UniPathway"/>
</dbReference>
<evidence type="ECO:0000256" key="6">
    <source>
        <dbReference type="SAM" id="SignalP"/>
    </source>
</evidence>
<dbReference type="VEuPathDB" id="PlasmoDB:AK88_03274"/>
<dbReference type="Gene3D" id="3.20.20.70">
    <property type="entry name" value="Aldolase class I"/>
    <property type="match status" value="1"/>
</dbReference>
<reference evidence="7 8" key="1">
    <citation type="submission" date="2014-03" db="EMBL/GenBank/DDBJ databases">
        <title>The Genome Sequence of Plasmodium fragile nilgiri.</title>
        <authorList>
            <consortium name="The Broad Institute Genomics Platform"/>
            <consortium name="The Broad Institute Genome Sequencing Center for Infectious Disease"/>
            <person name="Neafsey D."/>
            <person name="Duraisingh M."/>
            <person name="Young S.K."/>
            <person name="Zeng Q."/>
            <person name="Gargeya S."/>
            <person name="Abouelleil A."/>
            <person name="Alvarado L."/>
            <person name="Chapman S.B."/>
            <person name="Gainer-Dewar J."/>
            <person name="Goldberg J."/>
            <person name="Griggs A."/>
            <person name="Gujja S."/>
            <person name="Hansen M."/>
            <person name="Howarth C."/>
            <person name="Imamovic A."/>
            <person name="Larimer J."/>
            <person name="Pearson M."/>
            <person name="Poon T.W."/>
            <person name="Priest M."/>
            <person name="Roberts A."/>
            <person name="Saif S."/>
            <person name="Shea T."/>
            <person name="Sykes S."/>
            <person name="Wortman J."/>
            <person name="Nusbaum C."/>
            <person name="Birren B."/>
        </authorList>
    </citation>
    <scope>NUCLEOTIDE SEQUENCE [LARGE SCALE GENOMIC DNA]</scope>
    <source>
        <strain evidence="8">nilgiri</strain>
    </source>
</reference>
<evidence type="ECO:0000313" key="8">
    <source>
        <dbReference type="Proteomes" id="UP000054561"/>
    </source>
</evidence>
<name>A0A0D9QN34_PLAFR</name>
<evidence type="ECO:0000256" key="1">
    <source>
        <dbReference type="ARBA" id="ARBA00007422"/>
    </source>
</evidence>
<comment type="pathway">
    <text evidence="4">Carbohydrate biosynthesis; gluconeogenesis.</text>
</comment>
<feature type="compositionally biased region" description="Low complexity" evidence="5">
    <location>
        <begin position="99"/>
        <end position="117"/>
    </location>
</feature>
<dbReference type="InterPro" id="IPR035990">
    <property type="entry name" value="TIM_sf"/>
</dbReference>
<dbReference type="PANTHER" id="PTHR21139:SF2">
    <property type="entry name" value="TRIOSEPHOSPHATE ISOMERASE"/>
    <property type="match status" value="1"/>
</dbReference>
<dbReference type="UniPathway" id="UPA00138"/>
<evidence type="ECO:0000256" key="4">
    <source>
        <dbReference type="RuleBase" id="RU363013"/>
    </source>
</evidence>
<keyword evidence="3 4" id="KW-0413">Isomerase</keyword>
<dbReference type="GO" id="GO:0006094">
    <property type="term" value="P:gluconeogenesis"/>
    <property type="evidence" value="ECO:0007669"/>
    <property type="project" value="UniProtKB-UniPathway"/>
</dbReference>
<evidence type="ECO:0000313" key="7">
    <source>
        <dbReference type="EMBL" id="KJP87106.1"/>
    </source>
</evidence>
<comment type="similarity">
    <text evidence="1 4">Belongs to the triosephosphate isomerase family.</text>
</comment>
<keyword evidence="4" id="KW-0324">Glycolysis</keyword>
<evidence type="ECO:0000256" key="2">
    <source>
        <dbReference type="ARBA" id="ARBA00011738"/>
    </source>
</evidence>
<feature type="signal peptide" evidence="6">
    <location>
        <begin position="1"/>
        <end position="18"/>
    </location>
</feature>
<dbReference type="SUPFAM" id="SSF51351">
    <property type="entry name" value="Triosephosphate isomerase (TIM)"/>
    <property type="match status" value="1"/>
</dbReference>
<dbReference type="GeneID" id="24268588"/>
<keyword evidence="4" id="KW-0312">Gluconeogenesis</keyword>
<dbReference type="InterPro" id="IPR013785">
    <property type="entry name" value="Aldolase_TIM"/>
</dbReference>
<dbReference type="AlphaFoldDB" id="A0A0D9QN34"/>
<feature type="chain" id="PRO_5002343855" description="Triosephosphate isomerase" evidence="6">
    <location>
        <begin position="19"/>
        <end position="391"/>
    </location>
</feature>
<dbReference type="PANTHER" id="PTHR21139">
    <property type="entry name" value="TRIOSEPHOSPHATE ISOMERASE"/>
    <property type="match status" value="1"/>
</dbReference>
<organism evidence="7 8">
    <name type="scientific">Plasmodium fragile</name>
    <dbReference type="NCBI Taxonomy" id="5857"/>
    <lineage>
        <taxon>Eukaryota</taxon>
        <taxon>Sar</taxon>
        <taxon>Alveolata</taxon>
        <taxon>Apicomplexa</taxon>
        <taxon>Aconoidasida</taxon>
        <taxon>Haemosporida</taxon>
        <taxon>Plasmodiidae</taxon>
        <taxon>Plasmodium</taxon>
        <taxon>Plasmodium (Plasmodium)</taxon>
    </lineage>
</organism>
<dbReference type="GO" id="GO:0019563">
    <property type="term" value="P:glycerol catabolic process"/>
    <property type="evidence" value="ECO:0007669"/>
    <property type="project" value="TreeGrafter"/>
</dbReference>
<dbReference type="CDD" id="cd00311">
    <property type="entry name" value="TIM"/>
    <property type="match status" value="1"/>
</dbReference>
<comment type="pathway">
    <text evidence="4">Carbohydrate degradation; glycolysis; D-glyceraldehyde 3-phosphate from glycerone phosphate: step 1/1.</text>
</comment>
<dbReference type="EMBL" id="KQ001680">
    <property type="protein sequence ID" value="KJP87106.1"/>
    <property type="molecule type" value="Genomic_DNA"/>
</dbReference>
<dbReference type="RefSeq" id="XP_012336318.1">
    <property type="nucleotide sequence ID" value="XM_012480895.1"/>
</dbReference>
<dbReference type="UniPathway" id="UPA00109">
    <property type="reaction ID" value="UER00189"/>
</dbReference>